<dbReference type="PROSITE" id="PS00198">
    <property type="entry name" value="4FE4S_FER_1"/>
    <property type="match status" value="1"/>
</dbReference>
<comment type="caution">
    <text evidence="8">The sequence shown here is derived from an EMBL/GenBank/DDBJ whole genome shotgun (WGS) entry which is preliminary data.</text>
</comment>
<proteinExistence type="predicted"/>
<evidence type="ECO:0000256" key="5">
    <source>
        <dbReference type="ARBA" id="ARBA00023004"/>
    </source>
</evidence>
<evidence type="ECO:0000259" key="7">
    <source>
        <dbReference type="PROSITE" id="PS51379"/>
    </source>
</evidence>
<accession>A0A938XX36</accession>
<evidence type="ECO:0000256" key="6">
    <source>
        <dbReference type="ARBA" id="ARBA00023014"/>
    </source>
</evidence>
<name>A0A938XX36_9FIRM</name>
<dbReference type="GO" id="GO:0051539">
    <property type="term" value="F:4 iron, 4 sulfur cluster binding"/>
    <property type="evidence" value="ECO:0007669"/>
    <property type="project" value="UniProtKB-KW"/>
</dbReference>
<dbReference type="Pfam" id="PF14697">
    <property type="entry name" value="Fer4_21"/>
    <property type="match status" value="1"/>
</dbReference>
<keyword evidence="3" id="KW-0479">Metal-binding</keyword>
<evidence type="ECO:0000256" key="2">
    <source>
        <dbReference type="ARBA" id="ARBA00022485"/>
    </source>
</evidence>
<keyword evidence="9" id="KW-1185">Reference proteome</keyword>
<evidence type="ECO:0000313" key="8">
    <source>
        <dbReference type="EMBL" id="MBM7557252.1"/>
    </source>
</evidence>
<dbReference type="EMBL" id="JAFBDQ010000010">
    <property type="protein sequence ID" value="MBM7557252.1"/>
    <property type="molecule type" value="Genomic_DNA"/>
</dbReference>
<protein>
    <submittedName>
        <fullName evidence="8">Pyruvate ferredoxin oxidoreductase delta subunit</fullName>
        <ecNumber evidence="8">1.2.7.1</ecNumber>
    </submittedName>
</protein>
<dbReference type="NCBIfam" id="TIGR02179">
    <property type="entry name" value="PorD_KorD"/>
    <property type="match status" value="1"/>
</dbReference>
<evidence type="ECO:0000256" key="3">
    <source>
        <dbReference type="ARBA" id="ARBA00022723"/>
    </source>
</evidence>
<dbReference type="GO" id="GO:0046872">
    <property type="term" value="F:metal ion binding"/>
    <property type="evidence" value="ECO:0007669"/>
    <property type="project" value="UniProtKB-KW"/>
</dbReference>
<dbReference type="InterPro" id="IPR017896">
    <property type="entry name" value="4Fe4S_Fe-S-bd"/>
</dbReference>
<dbReference type="InterPro" id="IPR017900">
    <property type="entry name" value="4Fe4S_Fe_S_CS"/>
</dbReference>
<keyword evidence="6" id="KW-0411">Iron-sulfur</keyword>
<dbReference type="Gene3D" id="3.30.70.20">
    <property type="match status" value="1"/>
</dbReference>
<keyword evidence="2" id="KW-0004">4Fe-4S</keyword>
<dbReference type="RefSeq" id="WP_204702001.1">
    <property type="nucleotide sequence ID" value="NZ_JAFBDQ010000010.1"/>
</dbReference>
<evidence type="ECO:0000313" key="9">
    <source>
        <dbReference type="Proteomes" id="UP000774000"/>
    </source>
</evidence>
<feature type="domain" description="4Fe-4S ferredoxin-type" evidence="7">
    <location>
        <begin position="64"/>
        <end position="93"/>
    </location>
</feature>
<dbReference type="Proteomes" id="UP000774000">
    <property type="component" value="Unassembled WGS sequence"/>
</dbReference>
<dbReference type="EC" id="1.2.7.1" evidence="8"/>
<dbReference type="PANTHER" id="PTHR43724:SF1">
    <property type="entry name" value="PYRUVATE SYNTHASE SUBUNIT PORD"/>
    <property type="match status" value="1"/>
</dbReference>
<keyword evidence="4" id="KW-0677">Repeat</keyword>
<dbReference type="InterPro" id="IPR011898">
    <property type="entry name" value="PorD_KorD"/>
</dbReference>
<sequence length="93" mass="10303">MVKPGDGYKEIPEGGLILESGNAKRYETGGWRTQRPVIDLDTCINCFRCWAFCPDSSIETEDEEIVGVDYDHCKGCGVCAHECPVDAIAMEQE</sequence>
<comment type="cofactor">
    <cofactor evidence="1">
        <name>[4Fe-4S] cluster</name>
        <dbReference type="ChEBI" id="CHEBI:49883"/>
    </cofactor>
</comment>
<keyword evidence="5" id="KW-0408">Iron</keyword>
<dbReference type="GO" id="GO:0019164">
    <property type="term" value="F:pyruvate synthase activity"/>
    <property type="evidence" value="ECO:0007669"/>
    <property type="project" value="UniProtKB-EC"/>
</dbReference>
<gene>
    <name evidence="8" type="ORF">JOC47_002107</name>
</gene>
<evidence type="ECO:0000256" key="4">
    <source>
        <dbReference type="ARBA" id="ARBA00022737"/>
    </source>
</evidence>
<reference evidence="8" key="1">
    <citation type="submission" date="2021-01" db="EMBL/GenBank/DDBJ databases">
        <title>Genomic Encyclopedia of Type Strains, Phase IV (KMG-IV): sequencing the most valuable type-strain genomes for metagenomic binning, comparative biology and taxonomic classification.</title>
        <authorList>
            <person name="Goeker M."/>
        </authorList>
    </citation>
    <scope>NUCLEOTIDE SEQUENCE</scope>
    <source>
        <strain evidence="8">DSM 23230</strain>
    </source>
</reference>
<evidence type="ECO:0000256" key="1">
    <source>
        <dbReference type="ARBA" id="ARBA00001966"/>
    </source>
</evidence>
<dbReference type="PROSITE" id="PS51379">
    <property type="entry name" value="4FE4S_FER_2"/>
    <property type="match status" value="2"/>
</dbReference>
<dbReference type="AlphaFoldDB" id="A0A938XX36"/>
<feature type="domain" description="4Fe-4S ferredoxin-type" evidence="7">
    <location>
        <begin position="34"/>
        <end position="63"/>
    </location>
</feature>
<dbReference type="SUPFAM" id="SSF54862">
    <property type="entry name" value="4Fe-4S ferredoxins"/>
    <property type="match status" value="1"/>
</dbReference>
<dbReference type="PANTHER" id="PTHR43724">
    <property type="entry name" value="PYRUVATE SYNTHASE SUBUNIT PORD"/>
    <property type="match status" value="1"/>
</dbReference>
<keyword evidence="8" id="KW-0670">Pyruvate</keyword>
<organism evidence="8 9">
    <name type="scientific">Halanaerobacter jeridensis</name>
    <dbReference type="NCBI Taxonomy" id="706427"/>
    <lineage>
        <taxon>Bacteria</taxon>
        <taxon>Bacillati</taxon>
        <taxon>Bacillota</taxon>
        <taxon>Clostridia</taxon>
        <taxon>Halanaerobiales</taxon>
        <taxon>Halobacteroidaceae</taxon>
        <taxon>Halanaerobacter</taxon>
    </lineage>
</organism>
<keyword evidence="8" id="KW-0560">Oxidoreductase</keyword>